<keyword evidence="4" id="KW-1185">Reference proteome</keyword>
<dbReference type="GO" id="GO:0005975">
    <property type="term" value="P:carbohydrate metabolic process"/>
    <property type="evidence" value="ECO:0007669"/>
    <property type="project" value="InterPro"/>
</dbReference>
<dbReference type="Gene3D" id="2.70.98.50">
    <property type="entry name" value="putative glycoside hydrolase family protein from bacillus halodurans"/>
    <property type="match status" value="1"/>
</dbReference>
<accession>A0A941EQT5</accession>
<evidence type="ECO:0000259" key="2">
    <source>
        <dbReference type="Pfam" id="PF22124"/>
    </source>
</evidence>
<dbReference type="Proteomes" id="UP000675781">
    <property type="component" value="Unassembled WGS sequence"/>
</dbReference>
<gene>
    <name evidence="3" type="ORF">KDL01_02370</name>
</gene>
<feature type="domain" description="Glycosyl hydrolase family 95 catalytic" evidence="2">
    <location>
        <begin position="273"/>
        <end position="631"/>
    </location>
</feature>
<dbReference type="InterPro" id="IPR054363">
    <property type="entry name" value="GH95_cat"/>
</dbReference>
<dbReference type="Pfam" id="PF22124">
    <property type="entry name" value="Glyco_hydro_95_cat"/>
    <property type="match status" value="1"/>
</dbReference>
<protein>
    <recommendedName>
        <fullName evidence="2">Glycosyl hydrolase family 95 catalytic domain-containing protein</fullName>
    </recommendedName>
</protein>
<name>A0A941EQT5_9ACTN</name>
<sequence>MKDNLRLAAPVNRWEDAIPLGNGMMGVLLWGEGSSLRLSLDRGDLWDERTTGQAQWWKERPWHSLEDDADPWSQYYDGITPTKLPVGRLELEIDPARTIETFELDFATAQGLVAFDDGSSAQVLVSATSPVALLRFDGVSVLGTSLLPAGTVEDCGGAGPRSGGAVAALGYPPAERGQTDDAHWYVQDAADGFRYCAYVAKRRRGAQTLLAVAVTTTNDCAPGEDLLTLARNRCDRALAEGYAEVLSSHAAWWQEFWAQSSLEIPSPRIRRSYRLARYLYGAGSRRGAPPLPLQGVWTADDGGLPPWKGDYHNDLNTQLTYMAYHGAGNFESGESYLDFLVKLTPVFQSFAKDFYGTGGLASPGVMSLSGRPLGGWGQYSMSPTMSAWNAHLFYLHWRYTGDQEFLRDRAYPWCAEVGRCLAQLLSPDANGILVLPRSSSPEIFDNGPRAWLRPNTNYDLMCLKMLFLALTEMAEAQGDASAAREWARLAEGLGDFHVAADGELLLDAETPLRESHRHLSNLIAIHPFNLISVDGGERDNERIRASLAAWDELGTGEWCGYTWAWMSCLRARIGDGEAAARHLDVFTRAFVSRNGFHLNGDQSGEGFSNFTYRPFTLEGNFAAMQAVHEMLLQSWSPTPGKRDTEVIRLFPAVPWHWHDAAFTDLRAEGGHRISARRENNTTTWFGITAGKDGPVRVRDGFGGREPEWANPGVTRDGADFVAWLAKGEVLEGRLPRPDQVPDDPAGVTARVG</sequence>
<dbReference type="InterPro" id="IPR012341">
    <property type="entry name" value="6hp_glycosidase-like_sf"/>
</dbReference>
<feature type="region of interest" description="Disordered" evidence="1">
    <location>
        <begin position="733"/>
        <end position="752"/>
    </location>
</feature>
<evidence type="ECO:0000313" key="4">
    <source>
        <dbReference type="Proteomes" id="UP000675781"/>
    </source>
</evidence>
<dbReference type="PANTHER" id="PTHR31084">
    <property type="entry name" value="ALPHA-L-FUCOSIDASE 2"/>
    <property type="match status" value="1"/>
</dbReference>
<dbReference type="Gene3D" id="1.50.10.10">
    <property type="match status" value="1"/>
</dbReference>
<proteinExistence type="predicted"/>
<dbReference type="RefSeq" id="WP_212526621.1">
    <property type="nucleotide sequence ID" value="NZ_JAGSOG010000006.1"/>
</dbReference>
<dbReference type="InterPro" id="IPR008928">
    <property type="entry name" value="6-hairpin_glycosidase_sf"/>
</dbReference>
<dbReference type="PANTHER" id="PTHR31084:SF0">
    <property type="entry name" value="ALPHA-L-FUCOSIDASE 2"/>
    <property type="match status" value="1"/>
</dbReference>
<organism evidence="3 4">
    <name type="scientific">Actinospica durhamensis</name>
    <dbReference type="NCBI Taxonomy" id="1508375"/>
    <lineage>
        <taxon>Bacteria</taxon>
        <taxon>Bacillati</taxon>
        <taxon>Actinomycetota</taxon>
        <taxon>Actinomycetes</taxon>
        <taxon>Catenulisporales</taxon>
        <taxon>Actinospicaceae</taxon>
        <taxon>Actinospica</taxon>
    </lineage>
</organism>
<dbReference type="GO" id="GO:0004560">
    <property type="term" value="F:alpha-L-fucosidase activity"/>
    <property type="evidence" value="ECO:0007669"/>
    <property type="project" value="TreeGrafter"/>
</dbReference>
<evidence type="ECO:0000313" key="3">
    <source>
        <dbReference type="EMBL" id="MBR7832084.1"/>
    </source>
</evidence>
<dbReference type="EMBL" id="JAGSOG010000006">
    <property type="protein sequence ID" value="MBR7832084.1"/>
    <property type="molecule type" value="Genomic_DNA"/>
</dbReference>
<dbReference type="SUPFAM" id="SSF48208">
    <property type="entry name" value="Six-hairpin glycosidases"/>
    <property type="match status" value="1"/>
</dbReference>
<comment type="caution">
    <text evidence="3">The sequence shown here is derived from an EMBL/GenBank/DDBJ whole genome shotgun (WGS) entry which is preliminary data.</text>
</comment>
<reference evidence="3" key="1">
    <citation type="submission" date="2021-04" db="EMBL/GenBank/DDBJ databases">
        <title>Genome based classification of Actinospica acidithermotolerans sp. nov., an actinobacterium isolated from an Indonesian hot spring.</title>
        <authorList>
            <person name="Kusuma A.B."/>
            <person name="Putra K.E."/>
            <person name="Nafisah S."/>
            <person name="Loh J."/>
            <person name="Nouioui I."/>
            <person name="Goodfellow M."/>
        </authorList>
    </citation>
    <scope>NUCLEOTIDE SEQUENCE</scope>
    <source>
        <strain evidence="3">CSCA 57</strain>
    </source>
</reference>
<evidence type="ECO:0000256" key="1">
    <source>
        <dbReference type="SAM" id="MobiDB-lite"/>
    </source>
</evidence>
<dbReference type="AlphaFoldDB" id="A0A941EQT5"/>